<organism evidence="2 3">
    <name type="scientific">Macrosiphum euphorbiae</name>
    <name type="common">potato aphid</name>
    <dbReference type="NCBI Taxonomy" id="13131"/>
    <lineage>
        <taxon>Eukaryota</taxon>
        <taxon>Metazoa</taxon>
        <taxon>Ecdysozoa</taxon>
        <taxon>Arthropoda</taxon>
        <taxon>Hexapoda</taxon>
        <taxon>Insecta</taxon>
        <taxon>Pterygota</taxon>
        <taxon>Neoptera</taxon>
        <taxon>Paraneoptera</taxon>
        <taxon>Hemiptera</taxon>
        <taxon>Sternorrhyncha</taxon>
        <taxon>Aphidomorpha</taxon>
        <taxon>Aphidoidea</taxon>
        <taxon>Aphididae</taxon>
        <taxon>Macrosiphini</taxon>
        <taxon>Macrosiphum</taxon>
    </lineage>
</organism>
<accession>A0AAV0XW71</accession>
<name>A0AAV0XW71_9HEMI</name>
<sequence>MRVHSTGPGTATSHKRVHRLSSRIAGGHVGSADRHGRAPASGPPALPSSATWVERWWSECFVCRGPGAVPVGRNEGALYGSGDRMGLHRSSAMRFAYG</sequence>
<evidence type="ECO:0000313" key="3">
    <source>
        <dbReference type="Proteomes" id="UP001160148"/>
    </source>
</evidence>
<dbReference type="AlphaFoldDB" id="A0AAV0XW71"/>
<feature type="region of interest" description="Disordered" evidence="1">
    <location>
        <begin position="1"/>
        <end position="46"/>
    </location>
</feature>
<comment type="caution">
    <text evidence="2">The sequence shown here is derived from an EMBL/GenBank/DDBJ whole genome shotgun (WGS) entry which is preliminary data.</text>
</comment>
<dbReference type="EMBL" id="CARXXK010000993">
    <property type="protein sequence ID" value="CAI6371451.1"/>
    <property type="molecule type" value="Genomic_DNA"/>
</dbReference>
<keyword evidence="3" id="KW-1185">Reference proteome</keyword>
<reference evidence="2 3" key="1">
    <citation type="submission" date="2023-01" db="EMBL/GenBank/DDBJ databases">
        <authorList>
            <person name="Whitehead M."/>
        </authorList>
    </citation>
    <scope>NUCLEOTIDE SEQUENCE [LARGE SCALE GENOMIC DNA]</scope>
</reference>
<dbReference type="Proteomes" id="UP001160148">
    <property type="component" value="Unassembled WGS sequence"/>
</dbReference>
<evidence type="ECO:0000256" key="1">
    <source>
        <dbReference type="SAM" id="MobiDB-lite"/>
    </source>
</evidence>
<gene>
    <name evidence="2" type="ORF">MEUPH1_LOCUS25451</name>
</gene>
<evidence type="ECO:0000313" key="2">
    <source>
        <dbReference type="EMBL" id="CAI6371451.1"/>
    </source>
</evidence>
<proteinExistence type="predicted"/>
<protein>
    <submittedName>
        <fullName evidence="2">Uncharacterized protein</fullName>
    </submittedName>
</protein>